<evidence type="ECO:0000256" key="7">
    <source>
        <dbReference type="ARBA" id="ARBA00023136"/>
    </source>
</evidence>
<keyword evidence="6 8" id="KW-1133">Transmembrane helix</keyword>
<dbReference type="Proteomes" id="UP001265083">
    <property type="component" value="Unassembled WGS sequence"/>
</dbReference>
<evidence type="ECO:0000256" key="2">
    <source>
        <dbReference type="ARBA" id="ARBA00022475"/>
    </source>
</evidence>
<comment type="subcellular location">
    <subcellularLocation>
        <location evidence="1">Cell membrane</location>
        <topology evidence="1">Multi-pass membrane protein</topology>
    </subcellularLocation>
</comment>
<keyword evidence="3" id="KW-0328">Glycosyltransferase</keyword>
<feature type="transmembrane region" description="Helical" evidence="8">
    <location>
        <begin position="329"/>
        <end position="349"/>
    </location>
</feature>
<dbReference type="EMBL" id="JAVLUS010000009">
    <property type="protein sequence ID" value="MDS1114590.1"/>
    <property type="molecule type" value="Genomic_DNA"/>
</dbReference>
<dbReference type="RefSeq" id="WP_310950704.1">
    <property type="nucleotide sequence ID" value="NZ_JAVLUS010000009.1"/>
</dbReference>
<accession>A0ABU2GT30</accession>
<organism evidence="9 10">
    <name type="scientific">Gordonia westfalica</name>
    <dbReference type="NCBI Taxonomy" id="158898"/>
    <lineage>
        <taxon>Bacteria</taxon>
        <taxon>Bacillati</taxon>
        <taxon>Actinomycetota</taxon>
        <taxon>Actinomycetes</taxon>
        <taxon>Mycobacteriales</taxon>
        <taxon>Gordoniaceae</taxon>
        <taxon>Gordonia</taxon>
    </lineage>
</organism>
<keyword evidence="7 8" id="KW-0472">Membrane</keyword>
<dbReference type="PANTHER" id="PTHR33908:SF11">
    <property type="entry name" value="MEMBRANE PROTEIN"/>
    <property type="match status" value="1"/>
</dbReference>
<evidence type="ECO:0000256" key="8">
    <source>
        <dbReference type="SAM" id="Phobius"/>
    </source>
</evidence>
<comment type="caution">
    <text evidence="9">The sequence shown here is derived from an EMBL/GenBank/DDBJ whole genome shotgun (WGS) entry which is preliminary data.</text>
</comment>
<protein>
    <submittedName>
        <fullName evidence="9">ABC transporter</fullName>
    </submittedName>
</protein>
<feature type="transmembrane region" description="Helical" evidence="8">
    <location>
        <begin position="213"/>
        <end position="238"/>
    </location>
</feature>
<keyword evidence="10" id="KW-1185">Reference proteome</keyword>
<feature type="transmembrane region" description="Helical" evidence="8">
    <location>
        <begin position="54"/>
        <end position="75"/>
    </location>
</feature>
<evidence type="ECO:0000256" key="1">
    <source>
        <dbReference type="ARBA" id="ARBA00004651"/>
    </source>
</evidence>
<feature type="transmembrane region" description="Helical" evidence="8">
    <location>
        <begin position="87"/>
        <end position="105"/>
    </location>
</feature>
<keyword evidence="4" id="KW-0808">Transferase</keyword>
<reference evidence="9 10" key="1">
    <citation type="submission" date="2023-08" db="EMBL/GenBank/DDBJ databases">
        <title>Bioegradation of LLDPE and BLDPE plastic by marine bacteria from coast plastic debris.</title>
        <authorList>
            <person name="Rong Z."/>
        </authorList>
    </citation>
    <scope>NUCLEOTIDE SEQUENCE [LARGE SCALE GENOMIC DNA]</scope>
    <source>
        <strain evidence="9 10">Z-2</strain>
    </source>
</reference>
<sequence length="552" mass="59908">MSRRLQVGVLIFLAAWLPYLIIGVYLATEVQWFFGDALSRVQSAQSVLFSRSPHLSAIGFVFTPLTAIVQLPLVALSPWWPEMTTQALSAVIMSSAFMAGSVVQVSGIARDRGLDPFVAGLFTVCYAANPMVVLYAANGMSEAPYLFFLAWASRRLIRWITTDDVHELVVTGIALALAYLTRYDGGAAALAAGLVVGWVTYRRRDARKRLSRSLVDVTLVVAPSALAFVAWAITGWLITGNAFAQFTSEYGNAAIIEQSGGSGSSTTSDAIWFSMTEMAILAPLLPILVLGLIGVRARRRRLSPLLPGLMIVAVLAFQIFGYARGSTFGFLRFYMTVILLAAIVALMSVPLRRPIPMRRAGARADLAPARPYASRWGYTIACTVAVVVMAVAIPVTAKGMTSPKHAPQEFAVGSVVDPRPQSVEKKYLDEQRVVRSFSTERALAKYLDSLALPDGAVLCDTVYGFAVVAQSERPRQFVIPSDRDFAQLLNDPVGGGVQYFLTVPAEGRGSSDAINQRYPTMYENGAQIGVLVLEAPNDGADLPDWRMYRITG</sequence>
<evidence type="ECO:0000256" key="3">
    <source>
        <dbReference type="ARBA" id="ARBA00022676"/>
    </source>
</evidence>
<name>A0ABU2GT30_9ACTN</name>
<proteinExistence type="predicted"/>
<feature type="transmembrane region" description="Helical" evidence="8">
    <location>
        <begin position="305"/>
        <end position="323"/>
    </location>
</feature>
<evidence type="ECO:0000313" key="10">
    <source>
        <dbReference type="Proteomes" id="UP001265083"/>
    </source>
</evidence>
<evidence type="ECO:0000256" key="4">
    <source>
        <dbReference type="ARBA" id="ARBA00022679"/>
    </source>
</evidence>
<feature type="transmembrane region" description="Helical" evidence="8">
    <location>
        <begin position="7"/>
        <end position="34"/>
    </location>
</feature>
<evidence type="ECO:0000313" key="9">
    <source>
        <dbReference type="EMBL" id="MDS1114590.1"/>
    </source>
</evidence>
<keyword evidence="5 8" id="KW-0812">Transmembrane</keyword>
<keyword evidence="2" id="KW-1003">Cell membrane</keyword>
<dbReference type="InterPro" id="IPR050297">
    <property type="entry name" value="LipidA_mod_glycosyltrf_83"/>
</dbReference>
<feature type="transmembrane region" description="Helical" evidence="8">
    <location>
        <begin position="270"/>
        <end position="293"/>
    </location>
</feature>
<feature type="transmembrane region" description="Helical" evidence="8">
    <location>
        <begin position="376"/>
        <end position="397"/>
    </location>
</feature>
<evidence type="ECO:0000256" key="5">
    <source>
        <dbReference type="ARBA" id="ARBA00022692"/>
    </source>
</evidence>
<dbReference type="PANTHER" id="PTHR33908">
    <property type="entry name" value="MANNOSYLTRANSFERASE YKCB-RELATED"/>
    <property type="match status" value="1"/>
</dbReference>
<evidence type="ECO:0000256" key="6">
    <source>
        <dbReference type="ARBA" id="ARBA00022989"/>
    </source>
</evidence>
<gene>
    <name evidence="9" type="ORF">RD149_12510</name>
</gene>